<reference evidence="2 3" key="1">
    <citation type="submission" date="2018-10" db="EMBL/GenBank/DDBJ databases">
        <title>Genomic Encyclopedia of Type Strains, Phase IV (KMG-IV): sequencing the most valuable type-strain genomes for metagenomic binning, comparative biology and taxonomic classification.</title>
        <authorList>
            <person name="Goeker M."/>
        </authorList>
    </citation>
    <scope>NUCLEOTIDE SEQUENCE [LARGE SCALE GENOMIC DNA]</scope>
    <source>
        <strain evidence="2 3">DSM 25080</strain>
    </source>
</reference>
<protein>
    <submittedName>
        <fullName evidence="2">Uncharacterized protein DUF4389</fullName>
    </submittedName>
</protein>
<dbReference type="RefSeq" id="WP_121877566.1">
    <property type="nucleotide sequence ID" value="NZ_REFJ01000005.1"/>
</dbReference>
<proteinExistence type="predicted"/>
<evidence type="ECO:0000256" key="1">
    <source>
        <dbReference type="SAM" id="Phobius"/>
    </source>
</evidence>
<gene>
    <name evidence="2" type="ORF">DFR27_2276</name>
</gene>
<organism evidence="2 3">
    <name type="scientific">Umboniibacter marinipuniceus</name>
    <dbReference type="NCBI Taxonomy" id="569599"/>
    <lineage>
        <taxon>Bacteria</taxon>
        <taxon>Pseudomonadati</taxon>
        <taxon>Pseudomonadota</taxon>
        <taxon>Gammaproteobacteria</taxon>
        <taxon>Cellvibrionales</taxon>
        <taxon>Cellvibrionaceae</taxon>
        <taxon>Umboniibacter</taxon>
    </lineage>
</organism>
<dbReference type="EMBL" id="REFJ01000005">
    <property type="protein sequence ID" value="RMA78935.1"/>
    <property type="molecule type" value="Genomic_DNA"/>
</dbReference>
<dbReference type="InterPro" id="IPR025498">
    <property type="entry name" value="DUF4389"/>
</dbReference>
<feature type="transmembrane region" description="Helical" evidence="1">
    <location>
        <begin position="20"/>
        <end position="48"/>
    </location>
</feature>
<evidence type="ECO:0000313" key="2">
    <source>
        <dbReference type="EMBL" id="RMA78935.1"/>
    </source>
</evidence>
<keyword evidence="3" id="KW-1185">Reference proteome</keyword>
<keyword evidence="1" id="KW-1133">Transmembrane helix</keyword>
<accession>A0A3M0A947</accession>
<keyword evidence="1" id="KW-0812">Transmembrane</keyword>
<evidence type="ECO:0000313" key="3">
    <source>
        <dbReference type="Proteomes" id="UP000267187"/>
    </source>
</evidence>
<dbReference type="Pfam" id="PF14333">
    <property type="entry name" value="DUF4389"/>
    <property type="match status" value="1"/>
</dbReference>
<dbReference type="AlphaFoldDB" id="A0A3M0A947"/>
<name>A0A3M0A947_9GAMM</name>
<comment type="caution">
    <text evidence="2">The sequence shown here is derived from an EMBL/GenBank/DDBJ whole genome shotgun (WGS) entry which is preliminary data.</text>
</comment>
<sequence>MKPESKYRFFEDAHWVRLLLMAIFWLVVPVIQFLIGVVAIVQALAALVRQEPIESLTPLGSQLARWVLQINDFLVYRSDRRPFPLSDWPDAE</sequence>
<dbReference type="OrthoDB" id="5766995at2"/>
<dbReference type="Proteomes" id="UP000267187">
    <property type="component" value="Unassembled WGS sequence"/>
</dbReference>
<keyword evidence="1" id="KW-0472">Membrane</keyword>